<gene>
    <name evidence="1" type="ORF">PACLA_8A057414</name>
</gene>
<comment type="caution">
    <text evidence="1">The sequence shown here is derived from an EMBL/GenBank/DDBJ whole genome shotgun (WGS) entry which is preliminary data.</text>
</comment>
<organism evidence="1 2">
    <name type="scientific">Paramuricea clavata</name>
    <name type="common">Red gorgonian</name>
    <name type="synonym">Violescent sea-whip</name>
    <dbReference type="NCBI Taxonomy" id="317549"/>
    <lineage>
        <taxon>Eukaryota</taxon>
        <taxon>Metazoa</taxon>
        <taxon>Cnidaria</taxon>
        <taxon>Anthozoa</taxon>
        <taxon>Octocorallia</taxon>
        <taxon>Malacalcyonacea</taxon>
        <taxon>Plexauridae</taxon>
        <taxon>Paramuricea</taxon>
    </lineage>
</organism>
<sequence length="185" mass="21361">MAARNMQTAESFKKVNTLQKHYTRKHKNLELGQEPNFGEEGTEEFEERAAQSDLQCHAAKFLLCAKAQGNLTQSAVDLVKDSTKNLLGEYLDIVKKSLIAKLRETGDHEIQFSQDMEELFSFDDVFNGLDLAYEQRYYFLKNFNLVEPVEIEMGKEWKRLFSGGRKKLKRTSILGYQIPLLKSLE</sequence>
<name>A0A6S7JAQ8_PARCT</name>
<dbReference type="Proteomes" id="UP001152795">
    <property type="component" value="Unassembled WGS sequence"/>
</dbReference>
<evidence type="ECO:0000313" key="1">
    <source>
        <dbReference type="EMBL" id="CAB4026030.1"/>
    </source>
</evidence>
<protein>
    <submittedName>
        <fullName evidence="1">Uncharacterized protein</fullName>
    </submittedName>
</protein>
<reference evidence="1" key="1">
    <citation type="submission" date="2020-04" db="EMBL/GenBank/DDBJ databases">
        <authorList>
            <person name="Alioto T."/>
            <person name="Alioto T."/>
            <person name="Gomez Garrido J."/>
        </authorList>
    </citation>
    <scope>NUCLEOTIDE SEQUENCE</scope>
    <source>
        <strain evidence="1">A484AB</strain>
    </source>
</reference>
<dbReference type="AlphaFoldDB" id="A0A6S7JAQ8"/>
<dbReference type="EMBL" id="CACRXK020013966">
    <property type="protein sequence ID" value="CAB4026030.1"/>
    <property type="molecule type" value="Genomic_DNA"/>
</dbReference>
<dbReference type="OrthoDB" id="5988351at2759"/>
<accession>A0A6S7JAQ8</accession>
<keyword evidence="2" id="KW-1185">Reference proteome</keyword>
<proteinExistence type="predicted"/>
<evidence type="ECO:0000313" key="2">
    <source>
        <dbReference type="Proteomes" id="UP001152795"/>
    </source>
</evidence>
<feature type="non-terminal residue" evidence="1">
    <location>
        <position position="185"/>
    </location>
</feature>